<dbReference type="EMBL" id="CP155447">
    <property type="protein sequence ID" value="XBH06317.1"/>
    <property type="molecule type" value="Genomic_DNA"/>
</dbReference>
<dbReference type="RefSeq" id="WP_406699168.1">
    <property type="nucleotide sequence ID" value="NZ_CP155447.1"/>
</dbReference>
<sequence>MTTATQEQTARPGRSTPIDSRTLPAIDGSGLTIQEWFRVNGCRNRAKAAYAVDSPMAEHDEIEYVGRKAAQDELRRTLKDRPVAPELAKPAPVIETPIVIPNTHDREAHPMTTAELLARREELQAELTTAPDFKRETPWYRDRVNALERVDRQLARLGLAPADRIELAAQAAAWNGDRTEGASQPHRLEVVHDEDDELWWGENGPTRFDHFALHAD</sequence>
<reference evidence="2" key="1">
    <citation type="submission" date="2024-05" db="EMBL/GenBank/DDBJ databases">
        <title>Planctomycetes of the genus Singulisphaera possess chitinolytic capabilities.</title>
        <authorList>
            <person name="Ivanova A."/>
        </authorList>
    </citation>
    <scope>NUCLEOTIDE SEQUENCE</scope>
    <source>
        <strain evidence="2">Ch08T</strain>
    </source>
</reference>
<gene>
    <name evidence="2" type="ORF">V5E97_09845</name>
</gene>
<proteinExistence type="predicted"/>
<protein>
    <submittedName>
        <fullName evidence="2">Uncharacterized protein</fullName>
    </submittedName>
</protein>
<feature type="region of interest" description="Disordered" evidence="1">
    <location>
        <begin position="1"/>
        <end position="25"/>
    </location>
</feature>
<accession>A0AAU7CN27</accession>
<evidence type="ECO:0000313" key="2">
    <source>
        <dbReference type="EMBL" id="XBH06317.1"/>
    </source>
</evidence>
<evidence type="ECO:0000256" key="1">
    <source>
        <dbReference type="SAM" id="MobiDB-lite"/>
    </source>
</evidence>
<name>A0AAU7CN27_9BACT</name>
<organism evidence="2">
    <name type="scientific">Singulisphaera sp. Ch08</name>
    <dbReference type="NCBI Taxonomy" id="3120278"/>
    <lineage>
        <taxon>Bacteria</taxon>
        <taxon>Pseudomonadati</taxon>
        <taxon>Planctomycetota</taxon>
        <taxon>Planctomycetia</taxon>
        <taxon>Isosphaerales</taxon>
        <taxon>Isosphaeraceae</taxon>
        <taxon>Singulisphaera</taxon>
    </lineage>
</organism>
<dbReference type="AlphaFoldDB" id="A0AAU7CN27"/>